<accession>A0A5M6Z8W1</accession>
<evidence type="ECO:0008006" key="4">
    <source>
        <dbReference type="Google" id="ProtNLM"/>
    </source>
</evidence>
<sequence length="229" mass="25519">MREGKLWINLREAMNRDAVYKPLFEGLFAQLRRLNPGYRPISAYGGILISSPKAQVFYHADVSETLLLHVKGVKRFRIYPPHAPWLHEPSMEGLLHKEKTEDMPFDPAWDADAATMDLTPGSFVSWPLHAPHRVENVEGLNVSITCEVVTKASLMRNAVLHANGAMRRMGLKPRSTSTQGVQALAKLAFSKAWKAGMKIAGPRKPMPKSEDTFEVDLGADTGYRDRAAA</sequence>
<dbReference type="AlphaFoldDB" id="A0A5M6Z8W1"/>
<gene>
    <name evidence="2" type="ORF">F1654_12900</name>
</gene>
<reference evidence="2 3" key="1">
    <citation type="submission" date="2019-09" db="EMBL/GenBank/DDBJ databases">
        <authorList>
            <person name="Kevbrin V."/>
            <person name="Grouzdev D.S."/>
        </authorList>
    </citation>
    <scope>NUCLEOTIDE SEQUENCE [LARGE SCALE GENOMIC DNA]</scope>
    <source>
        <strain evidence="2 3">G-192</strain>
    </source>
</reference>
<protein>
    <recommendedName>
        <fullName evidence="4">JmjC domain-containing protein</fullName>
    </recommendedName>
</protein>
<organism evidence="2 3">
    <name type="scientific">Alkalicaulis satelles</name>
    <dbReference type="NCBI Taxonomy" id="2609175"/>
    <lineage>
        <taxon>Bacteria</taxon>
        <taxon>Pseudomonadati</taxon>
        <taxon>Pseudomonadota</taxon>
        <taxon>Alphaproteobacteria</taxon>
        <taxon>Maricaulales</taxon>
        <taxon>Maricaulaceae</taxon>
        <taxon>Alkalicaulis</taxon>
    </lineage>
</organism>
<dbReference type="Proteomes" id="UP000325122">
    <property type="component" value="Unassembled WGS sequence"/>
</dbReference>
<evidence type="ECO:0000313" key="2">
    <source>
        <dbReference type="EMBL" id="KAA5801102.1"/>
    </source>
</evidence>
<proteinExistence type="predicted"/>
<comment type="caution">
    <text evidence="2">The sequence shown here is derived from an EMBL/GenBank/DDBJ whole genome shotgun (WGS) entry which is preliminary data.</text>
</comment>
<feature type="region of interest" description="Disordered" evidence="1">
    <location>
        <begin position="200"/>
        <end position="221"/>
    </location>
</feature>
<dbReference type="EMBL" id="VWOJ01000005">
    <property type="protein sequence ID" value="KAA5801102.1"/>
    <property type="molecule type" value="Genomic_DNA"/>
</dbReference>
<evidence type="ECO:0000313" key="3">
    <source>
        <dbReference type="Proteomes" id="UP000325122"/>
    </source>
</evidence>
<keyword evidence="3" id="KW-1185">Reference proteome</keyword>
<evidence type="ECO:0000256" key="1">
    <source>
        <dbReference type="SAM" id="MobiDB-lite"/>
    </source>
</evidence>
<dbReference type="Gene3D" id="2.60.120.650">
    <property type="entry name" value="Cupin"/>
    <property type="match status" value="1"/>
</dbReference>
<dbReference type="SUPFAM" id="SSF51197">
    <property type="entry name" value="Clavaminate synthase-like"/>
    <property type="match status" value="1"/>
</dbReference>
<name>A0A5M6Z8W1_9PROT</name>